<dbReference type="Proteomes" id="UP000053875">
    <property type="component" value="Unassembled WGS sequence"/>
</dbReference>
<feature type="region of interest" description="Disordered" evidence="1">
    <location>
        <begin position="1220"/>
        <end position="1307"/>
    </location>
</feature>
<evidence type="ECO:0000313" key="2">
    <source>
        <dbReference type="EMBL" id="KFV66758.1"/>
    </source>
</evidence>
<feature type="non-terminal residue" evidence="2">
    <location>
        <position position="1523"/>
    </location>
</feature>
<dbReference type="PANTHER" id="PTHR21604">
    <property type="entry name" value="RETROELEMENT SILENCING FACTOR 1"/>
    <property type="match status" value="1"/>
</dbReference>
<sequence>QRYPSDPKNVSGFNSVQQQCQKQLSGGVNQSVGNVCKSSGNVTANQPLSEMSVPSPDIYKELYSILNRMETLSSMAASKQLSDPASVQESQTSSLKNGSVNSQISAAEGRTNAEDRRAWEAQRLLAMKKRGIQLEKMDNFRRKLLAAAQNNESTLPPPGYQDTLTNRLPCVPDQNVPVSFETAWTDGPKSNSLSEERMDKTVINGDNRGLEVTQSNLWVEQGSSPSRSALVSSHSKCPAQVNNPESILVSEQRGTDVLASSQSVTSLNNASSFSQANSSIKIASKDVPSYPENSSFLQFVLSSTNILKEKTAGATADKILTNLLCSEKTLVDTSVSVGNLLQDTNKKNTGSLNGEQAFMVHTNFPVSETTSSGEAEFQGNVAQKKKPLTENTSFKQSSHSVEEVTLCLGLWRKDPSEAVKVQSHQSNKSPTANRISLYNQNTKNREQNTGLVNTDETVLPITAASAGQKPDALSCNLIKSIELQVAVVSPLVLAKKRIHSEQADKCPTSAAKTYPVIDLESPCSLQEEKKNYLSVVNTDKEIVETVQLSPSDCILVEEVDLPLQQTKLSDGNRMVKTNVSANDSYDENQMKLSQPAQDTRENLQLGLQNKPPLPEFGINFSSQIFQEGVRDHKDKQPLLETADRSTAVLEEQMLCISSVCSLVEGDRYYNPQIASIFKPVSETHALSGTSSEGNASEPRQKKQRLDLCKDKLSSNTPQRETLLQNMLGESSSCMSKSCEMWNCTTSSHLEKEGSGDPLETTSSSEQKTPFNLSFKHPENDPEIPASINQQLAQNSLDSSISITAETNSSAVSSDNSKQNDMSSKNSTEKEVILSEAEPIKCLDDQLSELMHWFPYGIESTNLRTKEPVRNDSVTDWKTNQPQKETQTCGKNFHLKDPIDEIKIKVLSSDQIQELFPEHNQCSSGDSRGIASPQSEKMSAGEENVECSVQSSQSPCEQEKTQQITTNPKKEKKDFSSMTLLSVACKIPQCSSEGGISGSEKNNDQFSKAEYTSSTESLLNDSKSNAVIRNQCAVRNPEVSEKIPNSISKNKEGISKCTSAMCKNAELKVNNEHKLLITQQEEPQINRRTPLLDKELNSVKKKEEVSKTALFSEDSTKPDLAMKSKPDIHECIVEIKCDEVTQGQKNNTCEKYSGEGQNCRKQKEVLGQDVGNNMENNAKLSAQMKDKTLNSYCTDDVKFPNCGSVDLKSRNPKYLQHKSVKVHPSQEQSYKWKRKRNMVGKRDSKKTKVEEERLKQPEAKNSKHFSHPCMINTDKAKKKNRENGWKRKSSLADRSVLKRRKRGAQSSTISKSCCASKERCLDVQNKDMCSEKTFPDKNLLYLNRWNNRLKLHLQKEPKIQYLNRVAFKRTSQERIYLTKLETSPVRHARRAKSKASQNNPDAKRDASVSEVKKSCKLELLEFKLCPEILFRNPTTDEEISAAENSPEREKSMVAGVKSKKEDWLKCDAVKQKKLEEISTDEDCIPLDTAIKILDGDGEALHSPVKDSKEVFQTYRKMYLEKKMQ</sequence>
<feature type="region of interest" description="Disordered" evidence="1">
    <location>
        <begin position="1385"/>
        <end position="1406"/>
    </location>
</feature>
<gene>
    <name evidence="2" type="ORF">N307_10717</name>
</gene>
<feature type="compositionally biased region" description="Polar residues" evidence="1">
    <location>
        <begin position="759"/>
        <end position="771"/>
    </location>
</feature>
<organism evidence="2 3">
    <name type="scientific">Dryobates pubescens</name>
    <name type="common">Downy woodpecker</name>
    <name type="synonym">Picoides pubescens</name>
    <dbReference type="NCBI Taxonomy" id="118200"/>
    <lineage>
        <taxon>Eukaryota</taxon>
        <taxon>Metazoa</taxon>
        <taxon>Chordata</taxon>
        <taxon>Craniata</taxon>
        <taxon>Vertebrata</taxon>
        <taxon>Euteleostomi</taxon>
        <taxon>Archelosauria</taxon>
        <taxon>Archosauria</taxon>
        <taxon>Dinosauria</taxon>
        <taxon>Saurischia</taxon>
        <taxon>Theropoda</taxon>
        <taxon>Coelurosauria</taxon>
        <taxon>Aves</taxon>
        <taxon>Neognathae</taxon>
        <taxon>Neoaves</taxon>
        <taxon>Telluraves</taxon>
        <taxon>Coraciimorphae</taxon>
        <taxon>Piciformes</taxon>
        <taxon>Picidae</taxon>
        <taxon>Dryobates</taxon>
    </lineage>
</organism>
<feature type="compositionally biased region" description="Polar residues" evidence="1">
    <location>
        <begin position="805"/>
        <end position="825"/>
    </location>
</feature>
<feature type="compositionally biased region" description="Polar residues" evidence="1">
    <location>
        <begin position="80"/>
        <end position="105"/>
    </location>
</feature>
<dbReference type="STRING" id="118200.A0A093GC49"/>
<feature type="compositionally biased region" description="Polar residues" evidence="1">
    <location>
        <begin position="946"/>
        <end position="966"/>
    </location>
</feature>
<feature type="compositionally biased region" description="Polar residues" evidence="1">
    <location>
        <begin position="919"/>
        <end position="936"/>
    </location>
</feature>
<feature type="region of interest" description="Disordered" evidence="1">
    <location>
        <begin position="80"/>
        <end position="115"/>
    </location>
</feature>
<reference evidence="2 3" key="1">
    <citation type="submission" date="2014-04" db="EMBL/GenBank/DDBJ databases">
        <title>Genome evolution of avian class.</title>
        <authorList>
            <person name="Zhang G."/>
            <person name="Li C."/>
        </authorList>
    </citation>
    <scope>NUCLEOTIDE SEQUENCE [LARGE SCALE GENOMIC DNA]</scope>
    <source>
        <strain evidence="2">BGI_N307</strain>
    </source>
</reference>
<protein>
    <submittedName>
        <fullName evidence="2">Uncharacterized protein KIAA1551</fullName>
    </submittedName>
</protein>
<dbReference type="InterPro" id="IPR027866">
    <property type="entry name" value="RESF1"/>
</dbReference>
<proteinExistence type="predicted"/>
<feature type="region of interest" description="Disordered" evidence="1">
    <location>
        <begin position="805"/>
        <end position="831"/>
    </location>
</feature>
<feature type="region of interest" description="Disordered" evidence="1">
    <location>
        <begin position="748"/>
        <end position="783"/>
    </location>
</feature>
<feature type="non-terminal residue" evidence="2">
    <location>
        <position position="1"/>
    </location>
</feature>
<evidence type="ECO:0000256" key="1">
    <source>
        <dbReference type="SAM" id="MobiDB-lite"/>
    </source>
</evidence>
<keyword evidence="3" id="KW-1185">Reference proteome</keyword>
<feature type="compositionally biased region" description="Basic and acidic residues" evidence="1">
    <location>
        <begin position="1239"/>
        <end position="1260"/>
    </location>
</feature>
<dbReference type="EMBL" id="KL215805">
    <property type="protein sequence ID" value="KFV66758.1"/>
    <property type="molecule type" value="Genomic_DNA"/>
</dbReference>
<evidence type="ECO:0000313" key="3">
    <source>
        <dbReference type="Proteomes" id="UP000053875"/>
    </source>
</evidence>
<name>A0A093GC49_DRYPU</name>
<dbReference type="PANTHER" id="PTHR21604:SF0">
    <property type="entry name" value="RETROELEMENT SILENCING FACTOR 1"/>
    <property type="match status" value="1"/>
</dbReference>
<feature type="region of interest" description="Disordered" evidence="1">
    <location>
        <begin position="918"/>
        <end position="972"/>
    </location>
</feature>
<dbReference type="GO" id="GO:0005634">
    <property type="term" value="C:nucleus"/>
    <property type="evidence" value="ECO:0007669"/>
    <property type="project" value="TreeGrafter"/>
</dbReference>
<dbReference type="Pfam" id="PF15395">
    <property type="entry name" value="DUF4617"/>
    <property type="match status" value="2"/>
</dbReference>
<dbReference type="GO" id="GO:1990226">
    <property type="term" value="F:histone methyltransferase binding"/>
    <property type="evidence" value="ECO:0007669"/>
    <property type="project" value="TreeGrafter"/>
</dbReference>
<accession>A0A093GC49</accession>